<dbReference type="Pfam" id="PF13204">
    <property type="entry name" value="Apiosidase"/>
    <property type="match status" value="1"/>
</dbReference>
<dbReference type="STRING" id="645274.SAMN04487901_10375"/>
<feature type="domain" description="Putative collagen-binding" evidence="2">
    <location>
        <begin position="370"/>
        <end position="457"/>
    </location>
</feature>
<evidence type="ECO:0000256" key="1">
    <source>
        <dbReference type="SAM" id="SignalP"/>
    </source>
</evidence>
<evidence type="ECO:0000313" key="4">
    <source>
        <dbReference type="EMBL" id="SDG36738.1"/>
    </source>
</evidence>
<dbReference type="OrthoDB" id="59486at2"/>
<evidence type="ECO:0000313" key="5">
    <source>
        <dbReference type="EMBL" id="SDN87585.1"/>
    </source>
</evidence>
<evidence type="ECO:0000313" key="7">
    <source>
        <dbReference type="Proteomes" id="UP000199134"/>
    </source>
</evidence>
<dbReference type="EMBL" id="FNIW01000004">
    <property type="protein sequence ID" value="SDN87585.1"/>
    <property type="molecule type" value="Genomic_DNA"/>
</dbReference>
<protein>
    <submittedName>
        <fullName evidence="4 5">Collagen-binding domain of a collagenase</fullName>
    </submittedName>
</protein>
<feature type="chain" id="PRO_5041160769" evidence="1">
    <location>
        <begin position="22"/>
        <end position="469"/>
    </location>
</feature>
<keyword evidence="1" id="KW-0732">Signal</keyword>
<feature type="signal peptide" evidence="1">
    <location>
        <begin position="1"/>
        <end position="21"/>
    </location>
</feature>
<feature type="domain" description="Apiosidase-like catalytic" evidence="3">
    <location>
        <begin position="39"/>
        <end position="368"/>
    </location>
</feature>
<proteinExistence type="predicted"/>
<dbReference type="Proteomes" id="UP000198779">
    <property type="component" value="Unassembled WGS sequence"/>
</dbReference>
<dbReference type="InterPro" id="IPR017853">
    <property type="entry name" value="GH"/>
</dbReference>
<reference evidence="5 6" key="1">
    <citation type="submission" date="2016-10" db="EMBL/GenBank/DDBJ databases">
        <authorList>
            <person name="Varghese N."/>
            <person name="Submissions S."/>
        </authorList>
    </citation>
    <scope>NUCLEOTIDE SEQUENCE</scope>
    <source>
        <strain evidence="5">BP1-145</strain>
        <strain evidence="6">BP1-148</strain>
    </source>
</reference>
<evidence type="ECO:0000259" key="2">
    <source>
        <dbReference type="Pfam" id="PF12904"/>
    </source>
</evidence>
<dbReference type="InterPro" id="IPR024749">
    <property type="entry name" value="Collagen-bd_put"/>
</dbReference>
<reference evidence="4 7" key="2">
    <citation type="submission" date="2016-10" db="EMBL/GenBank/DDBJ databases">
        <authorList>
            <person name="de Groot N.N."/>
        </authorList>
    </citation>
    <scope>NUCLEOTIDE SEQUENCE [LARGE SCALE GENOMIC DNA]</scope>
    <source>
        <strain evidence="7">BP1-145</strain>
        <strain evidence="4">BP1-148</strain>
    </source>
</reference>
<accession>A0A1H0EZ07</accession>
<dbReference type="SUPFAM" id="SSF51445">
    <property type="entry name" value="(Trans)glycosidases"/>
    <property type="match status" value="1"/>
</dbReference>
<dbReference type="PANTHER" id="PTHR37836:SF3">
    <property type="entry name" value="ENDOGLUCANASE"/>
    <property type="match status" value="1"/>
</dbReference>
<dbReference type="Proteomes" id="UP000199134">
    <property type="component" value="Unassembled WGS sequence"/>
</dbReference>
<keyword evidence="6" id="KW-1185">Reference proteome</keyword>
<name>A0A1H0EZ07_9BACT</name>
<dbReference type="RefSeq" id="WP_091815003.1">
    <property type="nucleotide sequence ID" value="NZ_FNCQ01000003.1"/>
</dbReference>
<accession>A0A1G7TN35</accession>
<dbReference type="AlphaFoldDB" id="A0A1H0EZ07"/>
<dbReference type="PANTHER" id="PTHR37836">
    <property type="entry name" value="LMO1036 PROTEIN"/>
    <property type="match status" value="1"/>
</dbReference>
<sequence length="469" mass="54678">MKLRCYALIALLMIICVTTDAQDKGQKIKPWEHGRLRVSDNQRFLQHEDGTPFFWLGETAWLMPQRLNRDEVQYYLQICHEAEYNMVQVQVMNEVPSYNVYGQKSLTVDAEGTWQMSEPYWEHMDHIVHQAERQGIYVGMVCIWGNAVKAGKMDVSQAKAYGAFLANRYKNRKNIIWIIGGDIQGDVKPEVWDALATTIKSIDKNHLMTFHPRGRTTSAQWWSKASWIDFHAFQSGHRKYGQRMGTVNYPIPDNTEEDNWQYVDSVWSYQPLKPVIDDEPVYEEIPKGLHVTDEGYWHASDVRRYAYWSVFAGSCGHTYGHNAIMQFYRKGLPPAYFCEKEWTEALRDPGFNQMKYLKRLMLSLPYFERVPDQSIIQKNGVQYDRLIAARGADYLLVYNYTSRIMTLDLRKISGDKKRVWWMDAATGRFTFLGEFDSKVCTFRPHKTIDGIEDGVLIAVDASRNYPFLP</sequence>
<gene>
    <name evidence="5" type="ORF">SAMN04487900_104123</name>
    <name evidence="4" type="ORF">SAMN04487901_10375</name>
</gene>
<dbReference type="InterPro" id="IPR025277">
    <property type="entry name" value="Apiosidase-like_cat_dom"/>
</dbReference>
<dbReference type="Gene3D" id="3.20.20.80">
    <property type="entry name" value="Glycosidases"/>
    <property type="match status" value="1"/>
</dbReference>
<evidence type="ECO:0000259" key="3">
    <source>
        <dbReference type="Pfam" id="PF13204"/>
    </source>
</evidence>
<evidence type="ECO:0000313" key="6">
    <source>
        <dbReference type="Proteomes" id="UP000198779"/>
    </source>
</evidence>
<organism evidence="5 7">
    <name type="scientific">Prevotella communis</name>
    <dbReference type="NCBI Taxonomy" id="2913614"/>
    <lineage>
        <taxon>Bacteria</taxon>
        <taxon>Pseudomonadati</taxon>
        <taxon>Bacteroidota</taxon>
        <taxon>Bacteroidia</taxon>
        <taxon>Bacteroidales</taxon>
        <taxon>Prevotellaceae</taxon>
        <taxon>Prevotella</taxon>
    </lineage>
</organism>
<dbReference type="EMBL" id="FNCQ01000003">
    <property type="protein sequence ID" value="SDG36738.1"/>
    <property type="molecule type" value="Genomic_DNA"/>
</dbReference>
<dbReference type="Pfam" id="PF12904">
    <property type="entry name" value="Collagen_bind_2"/>
    <property type="match status" value="1"/>
</dbReference>